<dbReference type="EMBL" id="BX294133">
    <property type="protein sequence ID" value="CAD71476.1"/>
    <property type="molecule type" value="Genomic_DNA"/>
</dbReference>
<evidence type="ECO:0000313" key="2">
    <source>
        <dbReference type="Proteomes" id="UP000001025"/>
    </source>
</evidence>
<accession>Q7UZ12</accession>
<sequence length="72" mass="7956">MAGGTFRNAKNAASVICPASATGGFSKCRPGSTWQSRNVLEQNEACAPFHVTATWKFNWPVTHARWNLAYRQ</sequence>
<organism evidence="1 2">
    <name type="scientific">Rhodopirellula baltica (strain DSM 10527 / NCIMB 13988 / SH1)</name>
    <dbReference type="NCBI Taxonomy" id="243090"/>
    <lineage>
        <taxon>Bacteria</taxon>
        <taxon>Pseudomonadati</taxon>
        <taxon>Planctomycetota</taxon>
        <taxon>Planctomycetia</taxon>
        <taxon>Pirellulales</taxon>
        <taxon>Pirellulaceae</taxon>
        <taxon>Rhodopirellula</taxon>
    </lineage>
</organism>
<evidence type="ECO:0000313" key="1">
    <source>
        <dbReference type="EMBL" id="CAD71476.1"/>
    </source>
</evidence>
<dbReference type="STRING" id="243090.RB269"/>
<name>Q7UZ12_RHOBA</name>
<proteinExistence type="predicted"/>
<dbReference type="Proteomes" id="UP000001025">
    <property type="component" value="Chromosome"/>
</dbReference>
<dbReference type="KEGG" id="rba:RB269"/>
<dbReference type="AlphaFoldDB" id="Q7UZ12"/>
<gene>
    <name evidence="1" type="ordered locus">RB269</name>
</gene>
<dbReference type="EnsemblBacteria" id="CAD71476">
    <property type="protein sequence ID" value="CAD71476"/>
    <property type="gene ID" value="RB269"/>
</dbReference>
<dbReference type="HOGENOM" id="CLU_2719612_0_0_0"/>
<protein>
    <submittedName>
        <fullName evidence="1">Uncharacterized protein</fullName>
    </submittedName>
</protein>
<reference evidence="1 2" key="1">
    <citation type="journal article" date="2003" name="Proc. Natl. Acad. Sci. U.S.A.">
        <title>Complete genome sequence of the marine planctomycete Pirellula sp. strain 1.</title>
        <authorList>
            <person name="Gloeckner F.O."/>
            <person name="Kube M."/>
            <person name="Bauer M."/>
            <person name="Teeling H."/>
            <person name="Lombardot T."/>
            <person name="Ludwig W."/>
            <person name="Gade D."/>
            <person name="Beck A."/>
            <person name="Borzym K."/>
            <person name="Heitmann K."/>
            <person name="Rabus R."/>
            <person name="Schlesner H."/>
            <person name="Amann R."/>
            <person name="Reinhardt R."/>
        </authorList>
    </citation>
    <scope>NUCLEOTIDE SEQUENCE [LARGE SCALE GENOMIC DNA]</scope>
    <source>
        <strain evidence="2">DSM 10527 / NCIMB 13988 / SH1</strain>
    </source>
</reference>
<dbReference type="InParanoid" id="Q7UZ12"/>
<keyword evidence="2" id="KW-1185">Reference proteome</keyword>